<dbReference type="InterPro" id="IPR010580">
    <property type="entry name" value="ER_stress-assoc"/>
</dbReference>
<evidence type="ECO:0000313" key="8">
    <source>
        <dbReference type="EMBL" id="GAW79419.1"/>
    </source>
</evidence>
<dbReference type="GeneID" id="39746130"/>
<comment type="similarity">
    <text evidence="2">Belongs to the RAMP4 family.</text>
</comment>
<accession>A0A1Y1JA79</accession>
<dbReference type="Pfam" id="PF06624">
    <property type="entry name" value="RAMP4"/>
    <property type="match status" value="1"/>
</dbReference>
<dbReference type="AlphaFoldDB" id="A0A1Y1JA79"/>
<keyword evidence="3 7" id="KW-0812">Transmembrane</keyword>
<reference evidence="9" key="1">
    <citation type="submission" date="2017-04" db="EMBL/GenBank/DDBJ databases">
        <title>Plasmodium gonderi genome.</title>
        <authorList>
            <person name="Arisue N."/>
            <person name="Honma H."/>
            <person name="Kawai S."/>
            <person name="Tougan T."/>
            <person name="Tanabe K."/>
            <person name="Horii T."/>
        </authorList>
    </citation>
    <scope>NUCLEOTIDE SEQUENCE [LARGE SCALE GENOMIC DNA]</scope>
    <source>
        <strain evidence="9">ATCC 30045</strain>
    </source>
</reference>
<evidence type="ECO:0000256" key="6">
    <source>
        <dbReference type="ARBA" id="ARBA00023136"/>
    </source>
</evidence>
<dbReference type="OMA" id="ATKFITQ"/>
<dbReference type="Proteomes" id="UP000195521">
    <property type="component" value="Unassembled WGS sequence"/>
</dbReference>
<evidence type="ECO:0000256" key="4">
    <source>
        <dbReference type="ARBA" id="ARBA00022824"/>
    </source>
</evidence>
<keyword evidence="4" id="KW-0256">Endoplasmic reticulum</keyword>
<protein>
    <submittedName>
        <fullName evidence="8">Ribosome associated membrane protein RAMP4</fullName>
    </submittedName>
</protein>
<dbReference type="RefSeq" id="XP_028542008.1">
    <property type="nucleotide sequence ID" value="XM_028686207.1"/>
</dbReference>
<keyword evidence="5 7" id="KW-1133">Transmembrane helix</keyword>
<dbReference type="OrthoDB" id="16679at2759"/>
<sequence length="83" mass="9334">MFLMSFTNLYPFCISMPCSRKITQKVYAFDNNITNRGNVPVSLVKKGKKHPVGPILLVLFIFVVIGSVIVQILSIIQKSKSFD</sequence>
<dbReference type="GO" id="GO:0005789">
    <property type="term" value="C:endoplasmic reticulum membrane"/>
    <property type="evidence" value="ECO:0007669"/>
    <property type="project" value="UniProtKB-SubCell"/>
</dbReference>
<dbReference type="PANTHER" id="PTHR15601">
    <property type="entry name" value="STRESS ASSOCIATED ENDOPLASMIC RETICULUM PROTEIN SERP1/RAMP4"/>
    <property type="match status" value="1"/>
</dbReference>
<comment type="subcellular location">
    <subcellularLocation>
        <location evidence="1">Endoplasmic reticulum membrane</location>
        <topology evidence="1">Single-pass membrane protein</topology>
    </subcellularLocation>
</comment>
<dbReference type="PANTHER" id="PTHR15601:SF0">
    <property type="entry name" value="GEO09675P1"/>
    <property type="match status" value="1"/>
</dbReference>
<evidence type="ECO:0000256" key="2">
    <source>
        <dbReference type="ARBA" id="ARBA00005500"/>
    </source>
</evidence>
<organism evidence="8 9">
    <name type="scientific">Plasmodium gonderi</name>
    <dbReference type="NCBI Taxonomy" id="77519"/>
    <lineage>
        <taxon>Eukaryota</taxon>
        <taxon>Sar</taxon>
        <taxon>Alveolata</taxon>
        <taxon>Apicomplexa</taxon>
        <taxon>Aconoidasida</taxon>
        <taxon>Haemosporida</taxon>
        <taxon>Plasmodiidae</taxon>
        <taxon>Plasmodium</taxon>
        <taxon>Plasmodium (Plasmodium)</taxon>
    </lineage>
</organism>
<evidence type="ECO:0000313" key="9">
    <source>
        <dbReference type="Proteomes" id="UP000195521"/>
    </source>
</evidence>
<evidence type="ECO:0000256" key="5">
    <source>
        <dbReference type="ARBA" id="ARBA00022989"/>
    </source>
</evidence>
<evidence type="ECO:0000256" key="3">
    <source>
        <dbReference type="ARBA" id="ARBA00022692"/>
    </source>
</evidence>
<feature type="transmembrane region" description="Helical" evidence="7">
    <location>
        <begin position="55"/>
        <end position="76"/>
    </location>
</feature>
<dbReference type="EMBL" id="BDQF01000004">
    <property type="protein sequence ID" value="GAW79419.1"/>
    <property type="molecule type" value="Genomic_DNA"/>
</dbReference>
<gene>
    <name evidence="8" type="ORF">PGO_040190</name>
</gene>
<dbReference type="GO" id="GO:0030968">
    <property type="term" value="P:endoplasmic reticulum unfolded protein response"/>
    <property type="evidence" value="ECO:0007669"/>
    <property type="project" value="TreeGrafter"/>
</dbReference>
<keyword evidence="9" id="KW-1185">Reference proteome</keyword>
<evidence type="ECO:0000256" key="1">
    <source>
        <dbReference type="ARBA" id="ARBA00004389"/>
    </source>
</evidence>
<name>A0A1Y1JA79_PLAGO</name>
<keyword evidence="6 7" id="KW-0472">Membrane</keyword>
<proteinExistence type="inferred from homology"/>
<evidence type="ECO:0000256" key="7">
    <source>
        <dbReference type="SAM" id="Phobius"/>
    </source>
</evidence>
<comment type="caution">
    <text evidence="8">The sequence shown here is derived from an EMBL/GenBank/DDBJ whole genome shotgun (WGS) entry which is preliminary data.</text>
</comment>